<dbReference type="PANTHER" id="PTHR43540">
    <property type="entry name" value="PEROXYUREIDOACRYLATE/UREIDOACRYLATE AMIDOHYDROLASE-RELATED"/>
    <property type="match status" value="1"/>
</dbReference>
<evidence type="ECO:0000259" key="2">
    <source>
        <dbReference type="Pfam" id="PF00857"/>
    </source>
</evidence>
<dbReference type="SUPFAM" id="SSF52499">
    <property type="entry name" value="Isochorismatase-like hydrolases"/>
    <property type="match status" value="1"/>
</dbReference>
<dbReference type="CDD" id="cd00431">
    <property type="entry name" value="cysteine_hydrolases"/>
    <property type="match status" value="1"/>
</dbReference>
<dbReference type="STRING" id="1802117.A3J54_02260"/>
<protein>
    <recommendedName>
        <fullName evidence="2">Isochorismatase-like domain-containing protein</fullName>
    </recommendedName>
</protein>
<feature type="domain" description="Isochorismatase-like" evidence="2">
    <location>
        <begin position="4"/>
        <end position="171"/>
    </location>
</feature>
<dbReference type="InterPro" id="IPR036380">
    <property type="entry name" value="Isochorismatase-like_sf"/>
</dbReference>
<dbReference type="Gene3D" id="3.40.50.850">
    <property type="entry name" value="Isochorismatase-like"/>
    <property type="match status" value="1"/>
</dbReference>
<keyword evidence="1" id="KW-0378">Hydrolase</keyword>
<accession>A0A1G2GB15</accession>
<sequence>MKYALLVVDMNIGSFDPNSRGGILHLVKEHLISCINELVVTFRVANLPVIFITQRYRDDLTDALPLQRKRGDKTFVDSSVGWRLLPELDVSAHDFYVIKKGYDAFCGTDLDSILRRQQVTSLVIAGVNTYACVLQTTMGACERLYDPILWSKKGIAASLPQFEQNTIDYMVAKPGQFGLVDGLLSNEEIIALLS</sequence>
<dbReference type="Proteomes" id="UP000176576">
    <property type="component" value="Unassembled WGS sequence"/>
</dbReference>
<dbReference type="EMBL" id="MHNN01000001">
    <property type="protein sequence ID" value="OGZ47386.1"/>
    <property type="molecule type" value="Genomic_DNA"/>
</dbReference>
<reference evidence="3 4" key="1">
    <citation type="journal article" date="2016" name="Nat. Commun.">
        <title>Thousands of microbial genomes shed light on interconnected biogeochemical processes in an aquifer system.</title>
        <authorList>
            <person name="Anantharaman K."/>
            <person name="Brown C.T."/>
            <person name="Hug L.A."/>
            <person name="Sharon I."/>
            <person name="Castelle C.J."/>
            <person name="Probst A.J."/>
            <person name="Thomas B.C."/>
            <person name="Singh A."/>
            <person name="Wilkins M.J."/>
            <person name="Karaoz U."/>
            <person name="Brodie E.L."/>
            <person name="Williams K.H."/>
            <person name="Hubbard S.S."/>
            <person name="Banfield J.F."/>
        </authorList>
    </citation>
    <scope>NUCLEOTIDE SEQUENCE [LARGE SCALE GENOMIC DNA]</scope>
</reference>
<evidence type="ECO:0000313" key="3">
    <source>
        <dbReference type="EMBL" id="OGZ47386.1"/>
    </source>
</evidence>
<dbReference type="GO" id="GO:0016787">
    <property type="term" value="F:hydrolase activity"/>
    <property type="evidence" value="ECO:0007669"/>
    <property type="project" value="UniProtKB-KW"/>
</dbReference>
<organism evidence="3 4">
    <name type="scientific">Candidatus Ryanbacteria bacterium RIFCSPHIGHO2_02_FULL_45_13b</name>
    <dbReference type="NCBI Taxonomy" id="1802117"/>
    <lineage>
        <taxon>Bacteria</taxon>
        <taxon>Candidatus Ryaniibacteriota</taxon>
    </lineage>
</organism>
<gene>
    <name evidence="3" type="ORF">A3J54_02260</name>
</gene>
<dbReference type="Pfam" id="PF00857">
    <property type="entry name" value="Isochorismatase"/>
    <property type="match status" value="1"/>
</dbReference>
<name>A0A1G2GB15_9BACT</name>
<evidence type="ECO:0000313" key="4">
    <source>
        <dbReference type="Proteomes" id="UP000176576"/>
    </source>
</evidence>
<dbReference type="InterPro" id="IPR050272">
    <property type="entry name" value="Isochorismatase-like_hydrls"/>
</dbReference>
<proteinExistence type="predicted"/>
<dbReference type="PANTHER" id="PTHR43540:SF6">
    <property type="entry name" value="ISOCHORISMATASE-LIKE DOMAIN-CONTAINING PROTEIN"/>
    <property type="match status" value="1"/>
</dbReference>
<dbReference type="InterPro" id="IPR000868">
    <property type="entry name" value="Isochorismatase-like_dom"/>
</dbReference>
<comment type="caution">
    <text evidence="3">The sequence shown here is derived from an EMBL/GenBank/DDBJ whole genome shotgun (WGS) entry which is preliminary data.</text>
</comment>
<dbReference type="AlphaFoldDB" id="A0A1G2GB15"/>
<evidence type="ECO:0000256" key="1">
    <source>
        <dbReference type="ARBA" id="ARBA00022801"/>
    </source>
</evidence>